<accession>A0A1H9MA59</accession>
<dbReference type="Proteomes" id="UP000199021">
    <property type="component" value="Unassembled WGS sequence"/>
</dbReference>
<dbReference type="Pfam" id="PF12697">
    <property type="entry name" value="Abhydrolase_6"/>
    <property type="match status" value="1"/>
</dbReference>
<dbReference type="PANTHER" id="PTHR46438">
    <property type="entry name" value="ALPHA/BETA-HYDROLASES SUPERFAMILY PROTEIN"/>
    <property type="match status" value="1"/>
</dbReference>
<name>A0A1H9MA59_9BACT</name>
<dbReference type="InterPro" id="IPR029058">
    <property type="entry name" value="AB_hydrolase_fold"/>
</dbReference>
<dbReference type="STRING" id="478744.SAMN05444359_1283"/>
<dbReference type="Gene3D" id="3.40.50.1820">
    <property type="entry name" value="alpha/beta hydrolase"/>
    <property type="match status" value="1"/>
</dbReference>
<proteinExistence type="predicted"/>
<dbReference type="InterPro" id="IPR000073">
    <property type="entry name" value="AB_hydrolase_1"/>
</dbReference>
<protein>
    <submittedName>
        <fullName evidence="2">Pimeloyl-ACP methyl ester carboxylesterase</fullName>
    </submittedName>
</protein>
<organism evidence="2 3">
    <name type="scientific">Neolewinella agarilytica</name>
    <dbReference type="NCBI Taxonomy" id="478744"/>
    <lineage>
        <taxon>Bacteria</taxon>
        <taxon>Pseudomonadati</taxon>
        <taxon>Bacteroidota</taxon>
        <taxon>Saprospiria</taxon>
        <taxon>Saprospirales</taxon>
        <taxon>Lewinellaceae</taxon>
        <taxon>Neolewinella</taxon>
    </lineage>
</organism>
<reference evidence="3" key="1">
    <citation type="submission" date="2016-10" db="EMBL/GenBank/DDBJ databases">
        <authorList>
            <person name="Varghese N."/>
            <person name="Submissions S."/>
        </authorList>
    </citation>
    <scope>NUCLEOTIDE SEQUENCE [LARGE SCALE GENOMIC DNA]</scope>
    <source>
        <strain evidence="3">DSM 24740</strain>
    </source>
</reference>
<gene>
    <name evidence="2" type="ORF">SAMN05444359_1283</name>
</gene>
<dbReference type="EMBL" id="FOFB01000028">
    <property type="protein sequence ID" value="SER20471.1"/>
    <property type="molecule type" value="Genomic_DNA"/>
</dbReference>
<dbReference type="PANTHER" id="PTHR46438:SF11">
    <property type="entry name" value="LIPASE-RELATED"/>
    <property type="match status" value="1"/>
</dbReference>
<dbReference type="InParanoid" id="A0A1H9MA59"/>
<evidence type="ECO:0000313" key="3">
    <source>
        <dbReference type="Proteomes" id="UP000199021"/>
    </source>
</evidence>
<dbReference type="AlphaFoldDB" id="A0A1H9MA59"/>
<feature type="domain" description="AB hydrolase-1" evidence="1">
    <location>
        <begin position="87"/>
        <end position="313"/>
    </location>
</feature>
<evidence type="ECO:0000313" key="2">
    <source>
        <dbReference type="EMBL" id="SER20471.1"/>
    </source>
</evidence>
<keyword evidence="3" id="KW-1185">Reference proteome</keyword>
<sequence length="325" mass="37242">MFTFIEKLFFRFVITGIVRRITNRFPRTKTLLRASSYHQMNEVKTPPTLPSSFFQTAQSREALDVPITEDRLHVRRYGNGGAIMLSVHGFGRNGRRMERLALALGRQFTTFAPDLPYHGKSEWVKESYTPADLAAVFNALLKDYSDRPVFLLGHSLGGRVLSATLPLLDHPDIRDLALVAPDGAGGRYTNWIDTLPTSLVRPLAKFSERPRYLLKLSNWLRRRGVINRYSAEYLNHNLKDGTFRRRLAGSLRSVLRFPPQPDKLEQTLHQRSISATVFAGDRDPLLHHERLEAIYGPLPSVKVVPYTGSHWLPEQLLYDYYLSRI</sequence>
<dbReference type="SUPFAM" id="SSF53474">
    <property type="entry name" value="alpha/beta-Hydrolases"/>
    <property type="match status" value="1"/>
</dbReference>
<evidence type="ECO:0000259" key="1">
    <source>
        <dbReference type="Pfam" id="PF12697"/>
    </source>
</evidence>